<dbReference type="Gene3D" id="1.20.120.160">
    <property type="entry name" value="HPT domain"/>
    <property type="match status" value="1"/>
</dbReference>
<proteinExistence type="predicted"/>
<name>A0AAE4G8H1_9BURK</name>
<keyword evidence="2" id="KW-0597">Phosphoprotein</keyword>
<sequence>MRTEGNIVQLGQSLTDYHHIDPSQLLEAVGGDTGTVASLARTFADSAPAIFARLEQAARDGNAERSRQESHSLKGMSAMFQAQVLTMLLQQTEQAARNGQTPRPEELAQLQASFALVLDEIGRCARSLPQS</sequence>
<protein>
    <submittedName>
        <fullName evidence="4">Hpt domain-containing protein</fullName>
    </submittedName>
</protein>
<evidence type="ECO:0000313" key="4">
    <source>
        <dbReference type="EMBL" id="MDT0337100.1"/>
    </source>
</evidence>
<organism evidence="4">
    <name type="scientific">Herbaspirillum huttiense subsp. nephrolepidis</name>
    <dbReference type="NCBI Taxonomy" id="3075126"/>
    <lineage>
        <taxon>Bacteria</taxon>
        <taxon>Pseudomonadati</taxon>
        <taxon>Pseudomonadota</taxon>
        <taxon>Betaproteobacteria</taxon>
        <taxon>Burkholderiales</taxon>
        <taxon>Oxalobacteraceae</taxon>
        <taxon>Herbaspirillum</taxon>
    </lineage>
</organism>
<reference evidence="4" key="1">
    <citation type="submission" date="2023-02" db="EMBL/GenBank/DDBJ databases">
        <title>Description of Herbaspirillum huttiense subsp. nephrolepsisexaltata and Herbaspirillum huttiense subsp. lycopersicon.</title>
        <authorList>
            <person name="Poudel M."/>
            <person name="Sharma A."/>
            <person name="Goss E."/>
            <person name="Tapia J.H."/>
            <person name="Harmon C.M."/>
            <person name="Jones J.B."/>
        </authorList>
    </citation>
    <scope>NUCLEOTIDE SEQUENCE</scope>
    <source>
        <strain evidence="4">NC40101</strain>
    </source>
</reference>
<dbReference type="AlphaFoldDB" id="A0AAE4G8H1"/>
<feature type="modified residue" description="Phosphohistidine" evidence="2">
    <location>
        <position position="71"/>
    </location>
</feature>
<dbReference type="SUPFAM" id="SSF47226">
    <property type="entry name" value="Histidine-containing phosphotransfer domain, HPT domain"/>
    <property type="match status" value="1"/>
</dbReference>
<dbReference type="InterPro" id="IPR036641">
    <property type="entry name" value="HPT_dom_sf"/>
</dbReference>
<evidence type="ECO:0000256" key="1">
    <source>
        <dbReference type="ARBA" id="ARBA00023012"/>
    </source>
</evidence>
<dbReference type="EMBL" id="JAVRAA010000004">
    <property type="protein sequence ID" value="MDT0337100.1"/>
    <property type="molecule type" value="Genomic_DNA"/>
</dbReference>
<gene>
    <name evidence="4" type="ORF">RJN63_09700</name>
</gene>
<keyword evidence="1" id="KW-0902">Two-component regulatory system</keyword>
<dbReference type="Pfam" id="PF01627">
    <property type="entry name" value="Hpt"/>
    <property type="match status" value="1"/>
</dbReference>
<dbReference type="GO" id="GO:0000160">
    <property type="term" value="P:phosphorelay signal transduction system"/>
    <property type="evidence" value="ECO:0007669"/>
    <property type="project" value="UniProtKB-KW"/>
</dbReference>
<feature type="domain" description="HPt" evidence="3">
    <location>
        <begin position="32"/>
        <end position="131"/>
    </location>
</feature>
<dbReference type="GO" id="GO:0004672">
    <property type="term" value="F:protein kinase activity"/>
    <property type="evidence" value="ECO:0007669"/>
    <property type="project" value="UniProtKB-ARBA"/>
</dbReference>
<dbReference type="PROSITE" id="PS50894">
    <property type="entry name" value="HPT"/>
    <property type="match status" value="1"/>
</dbReference>
<evidence type="ECO:0000259" key="3">
    <source>
        <dbReference type="PROSITE" id="PS50894"/>
    </source>
</evidence>
<accession>A0AAE4G8H1</accession>
<evidence type="ECO:0000256" key="2">
    <source>
        <dbReference type="PROSITE-ProRule" id="PRU00110"/>
    </source>
</evidence>
<comment type="caution">
    <text evidence="4">The sequence shown here is derived from an EMBL/GenBank/DDBJ whole genome shotgun (WGS) entry which is preliminary data.</text>
</comment>
<dbReference type="InterPro" id="IPR008207">
    <property type="entry name" value="Sig_transdc_His_kin_Hpt_dom"/>
</dbReference>